<organism evidence="1">
    <name type="scientific">Brevibacillus laterosporus</name>
    <name type="common">Bacillus laterosporus</name>
    <dbReference type="NCBI Taxonomy" id="1465"/>
    <lineage>
        <taxon>Bacteria</taxon>
        <taxon>Bacillati</taxon>
        <taxon>Bacillota</taxon>
        <taxon>Bacilli</taxon>
        <taxon>Bacillales</taxon>
        <taxon>Paenibacillaceae</taxon>
        <taxon>Brevibacillus</taxon>
    </lineage>
</organism>
<sequence length="60" mass="6679">MKEMLNCRDAARTAGVSQRTILRAIASKQLAAEKIGDGKTSSYLLNRTALESYIQHRGRK</sequence>
<accession>A0A0F7EFT3</accession>
<reference evidence="1" key="1">
    <citation type="submission" date="2015-03" db="EMBL/GenBank/DDBJ databases">
        <title>MIGS Cultured Bacterial/Archaeal sample from Brevibacillus laterosporus.</title>
        <authorList>
            <person name="Zeng D."/>
            <person name="Zhu L."/>
            <person name="Dong G."/>
            <person name="Ye W."/>
            <person name="Ren D."/>
            <person name="Wu L."/>
            <person name="Xu J."/>
            <person name="Li G."/>
            <person name="Guo L."/>
        </authorList>
    </citation>
    <scope>NUCLEOTIDE SEQUENCE</scope>
    <source>
        <strain evidence="1">B9</strain>
    </source>
</reference>
<dbReference type="AlphaFoldDB" id="A0A0F7EFT3"/>
<evidence type="ECO:0008006" key="2">
    <source>
        <dbReference type="Google" id="ProtNLM"/>
    </source>
</evidence>
<dbReference type="RefSeq" id="WP_031412034.1">
    <property type="nucleotide sequence ID" value="NZ_CP011074.1"/>
</dbReference>
<name>A0A0F7EFT3_BRELA</name>
<protein>
    <recommendedName>
        <fullName evidence="2">Helix-turn-helix domain-containing protein</fullName>
    </recommendedName>
</protein>
<proteinExistence type="predicted"/>
<evidence type="ECO:0000313" key="1">
    <source>
        <dbReference type="EMBL" id="AKF93253.1"/>
    </source>
</evidence>
<dbReference type="EMBL" id="CP011074">
    <property type="protein sequence ID" value="AKF93253.1"/>
    <property type="molecule type" value="Genomic_DNA"/>
</dbReference>
<gene>
    <name evidence="1" type="ORF">EX87_06020</name>
</gene>